<reference evidence="2 3" key="1">
    <citation type="submission" date="2022-11" db="EMBL/GenBank/DDBJ databases">
        <title>Minimal conservation of predation-associated metabolite biosynthetic gene clusters underscores biosynthetic potential of Myxococcota including descriptions for ten novel species: Archangium lansinium sp. nov., Myxococcus landrumus sp. nov., Nannocystis bai.</title>
        <authorList>
            <person name="Ahearne A."/>
            <person name="Stevens C."/>
            <person name="Dowd S."/>
        </authorList>
    </citation>
    <scope>NUCLEOTIDE SEQUENCE [LARGE SCALE GENOMIC DNA]</scope>
    <source>
        <strain evidence="2 3">NCELM</strain>
    </source>
</reference>
<name>A0ABT5B1S5_9BACT</name>
<dbReference type="Proteomes" id="UP001217838">
    <property type="component" value="Unassembled WGS sequence"/>
</dbReference>
<keyword evidence="1" id="KW-0472">Membrane</keyword>
<proteinExistence type="predicted"/>
<keyword evidence="1" id="KW-1133">Transmembrane helix</keyword>
<sequence length="164" mass="16829">MSVVVPVLDPVDVDSVDPVLVPVDVVPVEVEPVEPVELLVLPLVSVVSVVLLVPVVLVPVVVLVPAVVPVDVVGVDPVGSTLVLAVVSLELVCVVASVVSGELGLQAEDAATRHQAPTASRMTPRRAISIILQAASRPVCGRAGVVAEGVLRPLRSELLVVVHG</sequence>
<comment type="caution">
    <text evidence="2">The sequence shown here is derived from an EMBL/GenBank/DDBJ whole genome shotgun (WGS) entry which is preliminary data.</text>
</comment>
<organism evidence="2 3">
    <name type="scientific">Nannocystis radixulma</name>
    <dbReference type="NCBI Taxonomy" id="2995305"/>
    <lineage>
        <taxon>Bacteria</taxon>
        <taxon>Pseudomonadati</taxon>
        <taxon>Myxococcota</taxon>
        <taxon>Polyangia</taxon>
        <taxon>Nannocystales</taxon>
        <taxon>Nannocystaceae</taxon>
        <taxon>Nannocystis</taxon>
    </lineage>
</organism>
<feature type="transmembrane region" description="Helical" evidence="1">
    <location>
        <begin position="82"/>
        <end position="105"/>
    </location>
</feature>
<keyword evidence="1" id="KW-0812">Transmembrane</keyword>
<protein>
    <submittedName>
        <fullName evidence="2">Uncharacterized protein</fullName>
    </submittedName>
</protein>
<feature type="transmembrane region" description="Helical" evidence="1">
    <location>
        <begin position="38"/>
        <end position="62"/>
    </location>
</feature>
<dbReference type="EMBL" id="JAQNDN010000003">
    <property type="protein sequence ID" value="MDC0668057.1"/>
    <property type="molecule type" value="Genomic_DNA"/>
</dbReference>
<keyword evidence="3" id="KW-1185">Reference proteome</keyword>
<evidence type="ECO:0000313" key="3">
    <source>
        <dbReference type="Proteomes" id="UP001217838"/>
    </source>
</evidence>
<dbReference type="RefSeq" id="WP_271996791.1">
    <property type="nucleotide sequence ID" value="NZ_JAQNDN010000003.1"/>
</dbReference>
<evidence type="ECO:0000313" key="2">
    <source>
        <dbReference type="EMBL" id="MDC0668057.1"/>
    </source>
</evidence>
<evidence type="ECO:0000256" key="1">
    <source>
        <dbReference type="SAM" id="Phobius"/>
    </source>
</evidence>
<accession>A0ABT5B1S5</accession>
<gene>
    <name evidence="2" type="ORF">POL58_09930</name>
</gene>